<organism evidence="1">
    <name type="scientific">Salmonella anatum</name>
    <dbReference type="NCBI Taxonomy" id="58712"/>
    <lineage>
        <taxon>Bacteria</taxon>
        <taxon>Pseudomonadati</taxon>
        <taxon>Pseudomonadota</taxon>
        <taxon>Gammaproteobacteria</taxon>
        <taxon>Enterobacterales</taxon>
        <taxon>Enterobacteriaceae</taxon>
        <taxon>Salmonella</taxon>
    </lineage>
</organism>
<dbReference type="AlphaFoldDB" id="A0A732A0U8"/>
<feature type="non-terminal residue" evidence="1">
    <location>
        <position position="1"/>
    </location>
</feature>
<name>A0A732A0U8_SALAN</name>
<accession>A0A732A0U8</accession>
<protein>
    <submittedName>
        <fullName evidence="1">(Fe-S)-binding protein</fullName>
    </submittedName>
</protein>
<sequence length="43" mass="4859">HQAMQRLPRNRCLATGYSCRSQVKRIEGTGVRHPLQALLEIIG</sequence>
<gene>
    <name evidence="1" type="ORF">G4D51_003318</name>
</gene>
<dbReference type="EMBL" id="DAASBR010000023">
    <property type="protein sequence ID" value="HAE4849733.1"/>
    <property type="molecule type" value="Genomic_DNA"/>
</dbReference>
<reference evidence="1" key="1">
    <citation type="journal article" date="2018" name="Genome Biol.">
        <title>SKESA: strategic k-mer extension for scrupulous assemblies.</title>
        <authorList>
            <person name="Souvorov A."/>
            <person name="Agarwala R."/>
            <person name="Lipman D.J."/>
        </authorList>
    </citation>
    <scope>NUCLEOTIDE SEQUENCE</scope>
    <source>
        <strain evidence="1">M131</strain>
    </source>
</reference>
<comment type="caution">
    <text evidence="1">The sequence shown here is derived from an EMBL/GenBank/DDBJ whole genome shotgun (WGS) entry which is preliminary data.</text>
</comment>
<proteinExistence type="predicted"/>
<reference evidence="1" key="2">
    <citation type="submission" date="2018-07" db="EMBL/GenBank/DDBJ databases">
        <authorList>
            <consortium name="NCBI Pathogen Detection Project"/>
        </authorList>
    </citation>
    <scope>NUCLEOTIDE SEQUENCE</scope>
    <source>
        <strain evidence="1">M131</strain>
    </source>
</reference>
<evidence type="ECO:0000313" key="1">
    <source>
        <dbReference type="EMBL" id="HAE4849733.1"/>
    </source>
</evidence>